<dbReference type="EMBL" id="CT573213">
    <property type="protein sequence ID" value="CAJ60557.1"/>
    <property type="molecule type" value="Genomic_DNA"/>
</dbReference>
<feature type="region of interest" description="Disordered" evidence="1">
    <location>
        <begin position="28"/>
        <end position="48"/>
    </location>
</feature>
<organism evidence="2 3">
    <name type="scientific">Frankia alni (strain DSM 45986 / CECT 9034 / ACN14a)</name>
    <dbReference type="NCBI Taxonomy" id="326424"/>
    <lineage>
        <taxon>Bacteria</taxon>
        <taxon>Bacillati</taxon>
        <taxon>Actinomycetota</taxon>
        <taxon>Actinomycetes</taxon>
        <taxon>Frankiales</taxon>
        <taxon>Frankiaceae</taxon>
        <taxon>Frankia</taxon>
    </lineage>
</organism>
<keyword evidence="3" id="KW-1185">Reference proteome</keyword>
<dbReference type="InterPro" id="IPR029063">
    <property type="entry name" value="SAM-dependent_MTases_sf"/>
</dbReference>
<evidence type="ECO:0000313" key="3">
    <source>
        <dbReference type="Proteomes" id="UP000000657"/>
    </source>
</evidence>
<proteinExistence type="predicted"/>
<gene>
    <name evidence="2" type="ordered locus">FRAAL1908</name>
</gene>
<dbReference type="SUPFAM" id="SSF53335">
    <property type="entry name" value="S-adenosyl-L-methionine-dependent methyltransferases"/>
    <property type="match status" value="1"/>
</dbReference>
<evidence type="ECO:0000256" key="1">
    <source>
        <dbReference type="SAM" id="MobiDB-lite"/>
    </source>
</evidence>
<dbReference type="CDD" id="cd02440">
    <property type="entry name" value="AdoMet_MTases"/>
    <property type="match status" value="1"/>
</dbReference>
<name>Q0RPH5_FRAAA</name>
<protein>
    <recommendedName>
        <fullName evidence="4">Methyltransferase type 12</fullName>
    </recommendedName>
</protein>
<feature type="compositionally biased region" description="Low complexity" evidence="1">
    <location>
        <begin position="35"/>
        <end position="47"/>
    </location>
</feature>
<dbReference type="eggNOG" id="COG2227">
    <property type="taxonomic scope" value="Bacteria"/>
</dbReference>
<dbReference type="Proteomes" id="UP000000657">
    <property type="component" value="Chromosome"/>
</dbReference>
<dbReference type="Gene3D" id="3.40.50.150">
    <property type="entry name" value="Vaccinia Virus protein VP39"/>
    <property type="match status" value="1"/>
</dbReference>
<reference evidence="2 3" key="1">
    <citation type="journal article" date="2007" name="Genome Res.">
        <title>Genome characteristics of facultatively symbiotic Frankia sp. strains reflect host range and host plant biogeography.</title>
        <authorList>
            <person name="Normand P."/>
            <person name="Lapierre P."/>
            <person name="Tisa L.S."/>
            <person name="Gogarten J.P."/>
            <person name="Alloisio N."/>
            <person name="Bagnarol E."/>
            <person name="Bassi C.A."/>
            <person name="Berry A.M."/>
            <person name="Bickhart D.M."/>
            <person name="Choisne N."/>
            <person name="Couloux A."/>
            <person name="Cournoyer B."/>
            <person name="Cruveiller S."/>
            <person name="Daubin V."/>
            <person name="Demange N."/>
            <person name="Francino M.P."/>
            <person name="Goltsman E."/>
            <person name="Huang Y."/>
            <person name="Kopp O.R."/>
            <person name="Labarre L."/>
            <person name="Lapidus A."/>
            <person name="Lavire C."/>
            <person name="Marechal J."/>
            <person name="Martinez M."/>
            <person name="Mastronunzio J.E."/>
            <person name="Mullin B.C."/>
            <person name="Niemann J."/>
            <person name="Pujic P."/>
            <person name="Rawnsley T."/>
            <person name="Rouy Z."/>
            <person name="Schenowitz C."/>
            <person name="Sellstedt A."/>
            <person name="Tavares F."/>
            <person name="Tomkins J.P."/>
            <person name="Vallenet D."/>
            <person name="Valverde C."/>
            <person name="Wall L.G."/>
            <person name="Wang Y."/>
            <person name="Medigue C."/>
            <person name="Benson D.R."/>
        </authorList>
    </citation>
    <scope>NUCLEOTIDE SEQUENCE [LARGE SCALE GENOMIC DNA]</scope>
    <source>
        <strain evidence="3">DSM 45986 / CECT 9034 / ACN14a</strain>
    </source>
</reference>
<dbReference type="AlphaFoldDB" id="Q0RPH5"/>
<accession>Q0RPH5</accession>
<evidence type="ECO:0008006" key="4">
    <source>
        <dbReference type="Google" id="ProtNLM"/>
    </source>
</evidence>
<dbReference type="HOGENOM" id="CLU_425596_0_0_11"/>
<dbReference type="STRING" id="326424.FRAAL1908"/>
<dbReference type="Pfam" id="PF13489">
    <property type="entry name" value="Methyltransf_23"/>
    <property type="match status" value="1"/>
</dbReference>
<evidence type="ECO:0000313" key="2">
    <source>
        <dbReference type="EMBL" id="CAJ60557.1"/>
    </source>
</evidence>
<sequence>MVGIGIGLNTIRLHARLHALEVIETGETGAGETGAGEQAAPQAPGTGRSSPYVLLSVPGLTLTPGQRRAAEAHAHRHGLEVLDLVPAELAAHRILDLARMVEPATYRTARLARGRGAFQAVLVDRGVLARTGLPAAADPRLVERSELTDLADAELVAVIQVCKRHAAASTDLAVLPGLAGRTPDDGATRLPVQRAAYAWEPARLFLPALRDGAILLGAASNPPAALAALGMSWLQPVIVGGGRVRVSSGTLRRSALARRRIAAAQVRGSVGSLREQLNAPPAAPDSAATLGSAATVDCAATLVGRPAGRPDPAELARRRAAYRADLADGLDRFFERPRSTCPWCGGGELSTRLLGRDVAQGKPGEFRYDRCAGCGHVFQNPRLSLDGLEFYYRDFYDGLGATALEEVFGFSPEPYLDRARQAIPTPRNWLDVGGGHGHFCNVARTVWPGTRFDALDIGAGIEEAARRRWVDHAYRGFFPELAAEVKGRYDIISMFHYLEHTRDPRAELDAAAAVLEPGGHLLIEVPNPDSPAARLYGALWPGWLIPQHQHLMPAANVAAALQERGFAVQETRFGEVHQKGDPVMALYGLLQRLAPSPSAAWRTTAVPRRARAVRALTAAALVPAFAGGLVLDEVSRPYLTSGSRANAYRILARRL</sequence>
<dbReference type="KEGG" id="fal:FRAAL1908"/>